<dbReference type="SUPFAM" id="SSF52047">
    <property type="entry name" value="RNI-like"/>
    <property type="match status" value="2"/>
</dbReference>
<accession>A0A7I8W2C1</accession>
<keyword evidence="5" id="KW-1185">Reference proteome</keyword>
<dbReference type="PROSITE" id="PS50837">
    <property type="entry name" value="NACHT"/>
    <property type="match status" value="1"/>
</dbReference>
<evidence type="ECO:0000259" key="3">
    <source>
        <dbReference type="PROSITE" id="PS50837"/>
    </source>
</evidence>
<dbReference type="Gene3D" id="3.40.50.300">
    <property type="entry name" value="P-loop containing nucleotide triphosphate hydrolases"/>
    <property type="match status" value="1"/>
</dbReference>
<proteinExistence type="predicted"/>
<name>A0A7I8W2C1_9ANNE</name>
<dbReference type="Pfam" id="PF05729">
    <property type="entry name" value="NACHT"/>
    <property type="match status" value="1"/>
</dbReference>
<dbReference type="EMBL" id="CAJFCJ010000017">
    <property type="protein sequence ID" value="CAD5122341.1"/>
    <property type="molecule type" value="Genomic_DNA"/>
</dbReference>
<dbReference type="OrthoDB" id="120976at2759"/>
<keyword evidence="1" id="KW-0547">Nucleotide-binding</keyword>
<dbReference type="Proteomes" id="UP000549394">
    <property type="component" value="Unassembled WGS sequence"/>
</dbReference>
<reference evidence="4 5" key="1">
    <citation type="submission" date="2020-08" db="EMBL/GenBank/DDBJ databases">
        <authorList>
            <person name="Hejnol A."/>
        </authorList>
    </citation>
    <scope>NUCLEOTIDE SEQUENCE [LARGE SCALE GENOMIC DNA]</scope>
</reference>
<dbReference type="SUPFAM" id="SSF52540">
    <property type="entry name" value="P-loop containing nucleoside triphosphate hydrolases"/>
    <property type="match status" value="1"/>
</dbReference>
<dbReference type="GO" id="GO:0005524">
    <property type="term" value="F:ATP binding"/>
    <property type="evidence" value="ECO:0007669"/>
    <property type="project" value="UniProtKB-KW"/>
</dbReference>
<evidence type="ECO:0000256" key="2">
    <source>
        <dbReference type="ARBA" id="ARBA00022840"/>
    </source>
</evidence>
<sequence length="1523" mass="175161">MSVEEEITFIYYKSQIETLLEDGNMIESFSNFGFEPDNAESHIESMTGLPTIQSMEENFNKQSLNRIITILKDLKSERSIELVKNLEEPNFTWNRLVQHVKNKRKEDILQTDSYSNMNLSEMNNTIELFKLADKDKIHDVNCINYSNFHELFNKGFNKILVQGDPGIGKTIQIRSLISSWYNDEWNENLNTLVLLISLDYIQPFVDIIDVILKQNFLNIPYINRRIVELLLTEKSKNVLLFIDGAEKLRVVSKSIDDILEKANCPVQTVIWSNKRRAKQIADTCDVIFELNGLNLNQLDKLLNHYYKNKDSLIADFTKAISQQNSQIITDLCKIPEFSLNLFQVWMKDMILFTKNTFEILEEIINTSQNGKVYSIKFSKSSTKLIEKSCFKMLTKDKLTLSTRSIDKRIILNYFKGLAHIDIESDINFGQVTFLHQSIKEYFASKFLIRTLENFNLCCLRNRDVYLDLLFENDYSTSFNILNFIRQYSRQLFQDIVYRSEKFQIFSKFSNNFMNLIDKELKDKTLLQLQDEWLNDAAVSILFEKKGMYLNEIIFKNIQLNLNTIIQTISRHCPSLRNLYLDNQGDNNNNNGNRTISMEHIITLIKSIPIENISLDGTFFEIIKTNVQSSLSNKLYISDLRMINESHSKKVIIYVTFGSIYMKTFIDECRNYSLFRINNWLNFLETCQSINSFILKHKTITKRIYEQLLDLFIKWKECNITPDVNLENFSIELNNEDLYNNVDSKGINDDYLNEKTLPFNDMELNICSTVQILQFSRINKDIIQHLIQNNPYISSLEFNGLFYMLNQHLVGQRNLRIEEFLFGHRPIKFLKDYLINRSIVEKLSFEKTNFCNHFLKNEIIEQTTIFKHLKILEINDCNLSQNQATLIGYCLQLCRHIETLSLQSNSRMDKGFIDICNGLERVKTSIKNLNFDFCYLNESQSRHLGNCLLTGLNIEDLSLKANQNMNKAFNTICEGLMKSVCTLKRLNLDDCYLKDNDLVQFKELSLMLSNIEILSLKGNRGMKNSLDNICTGLTKSSSTLKSLNMAHWNLNCDESKKLAKCLGDCLTLEALSVEGNEHMKYGLNVLSNNVKNSCSFIKCLNFDNCNLTEVQVVSLAECLAVCSDIVELSFKGNKNILNGFIKVSTRMSISLPNLQILYLDNCSLIDRQLEYLGKLLVTSSNIEILSLAGNKGMKNGFNHICEGLKRSVSKIKHLNFDDCALTKVDLVSLSELLSLCSQVEILSLSLNKGMKDEFNTILTELNRSIEQLKKLFFNECDIDESQAKALANSLQISSKISTLSLKRNPNMGVGFYNLCKGLGSSSYNIIDVYLDECNLDESQAISFGNCLRFCSNLKVLSLNGNEHMKGGFKSICTGLQSSRNCFKVIYLEYCNLNGNQVKCFGEFLKVCSYVQLLSMKGNENIGEGFADICEGIINSANCLKSLNFDDCSLNEHQAKYLEESLNVLHYIESFSIRGNNEIGRKFKAISKSFEISRRQETNANGNSYPISQEQVISVGEIDQTLSNI</sequence>
<comment type="caution">
    <text evidence="4">The sequence shown here is derived from an EMBL/GenBank/DDBJ whole genome shotgun (WGS) entry which is preliminary data.</text>
</comment>
<protein>
    <recommendedName>
        <fullName evidence="3">NACHT domain-containing protein</fullName>
    </recommendedName>
</protein>
<keyword evidence="2" id="KW-0067">ATP-binding</keyword>
<dbReference type="PANTHER" id="PTHR24109">
    <property type="entry name" value="LEUCINE-RICH REPEAT-CONTAINING PROTEIN 31"/>
    <property type="match status" value="1"/>
</dbReference>
<dbReference type="InterPro" id="IPR007111">
    <property type="entry name" value="NACHT_NTPase"/>
</dbReference>
<gene>
    <name evidence="4" type="ORF">DGYR_LOCUS10161</name>
</gene>
<dbReference type="InterPro" id="IPR027417">
    <property type="entry name" value="P-loop_NTPase"/>
</dbReference>
<evidence type="ECO:0000313" key="4">
    <source>
        <dbReference type="EMBL" id="CAD5122341.1"/>
    </source>
</evidence>
<dbReference type="Gene3D" id="3.80.10.10">
    <property type="entry name" value="Ribonuclease Inhibitor"/>
    <property type="match status" value="2"/>
</dbReference>
<evidence type="ECO:0000313" key="5">
    <source>
        <dbReference type="Proteomes" id="UP000549394"/>
    </source>
</evidence>
<dbReference type="InterPro" id="IPR032675">
    <property type="entry name" value="LRR_dom_sf"/>
</dbReference>
<feature type="domain" description="NACHT" evidence="3">
    <location>
        <begin position="157"/>
        <end position="248"/>
    </location>
</feature>
<dbReference type="InterPro" id="IPR042419">
    <property type="entry name" value="LRC31"/>
</dbReference>
<dbReference type="PANTHER" id="PTHR24109:SF3">
    <property type="entry name" value="LEUCINE-RICH REPEAT-CONTAINING PROTEIN 31"/>
    <property type="match status" value="1"/>
</dbReference>
<evidence type="ECO:0000256" key="1">
    <source>
        <dbReference type="ARBA" id="ARBA00022741"/>
    </source>
</evidence>
<organism evidence="4 5">
    <name type="scientific">Dimorphilus gyrociliatus</name>
    <dbReference type="NCBI Taxonomy" id="2664684"/>
    <lineage>
        <taxon>Eukaryota</taxon>
        <taxon>Metazoa</taxon>
        <taxon>Spiralia</taxon>
        <taxon>Lophotrochozoa</taxon>
        <taxon>Annelida</taxon>
        <taxon>Polychaeta</taxon>
        <taxon>Polychaeta incertae sedis</taxon>
        <taxon>Dinophilidae</taxon>
        <taxon>Dimorphilus</taxon>
    </lineage>
</organism>